<dbReference type="GO" id="GO:0019546">
    <property type="term" value="P:L-arginine deiminase pathway"/>
    <property type="evidence" value="ECO:0007669"/>
    <property type="project" value="TreeGrafter"/>
</dbReference>
<name>A0A939BTZ4_9BACL</name>
<dbReference type="EMBL" id="JAFBEB010000001">
    <property type="protein sequence ID" value="MBM7588976.1"/>
    <property type="molecule type" value="Genomic_DNA"/>
</dbReference>
<sequence>MPQITVQGERWFPSEKSFAEDMPHLWGDWYCDSEVGKLHTVLLRRPGAEIDIVNQDNYTQFRWKSPMQTDRARRQQDVLAQLYREHGVQVHYVENMRPDRPNALYLRDLIVMTPEGAIVCRPGIEARRGEERYVAEQLAKLGVPILKTINGDGYFDGACAMWVDRQTVIIGTGARANKSGAAQVEAELRNIGVTDFIHFEIPYGHAHIDGLLNICDKKKAVLFPWQVPYDVVKPLLDRDFTIIEATNLAEVKESFCTNFVALEPGKVLMPAGNPETKAKMEDAGVTVIEVEMDEIMKGWGAIHCMTVFLRRDPIGSS</sequence>
<comment type="caution">
    <text evidence="1">The sequence shown here is derived from an EMBL/GenBank/DDBJ whole genome shotgun (WGS) entry which is preliminary data.</text>
</comment>
<evidence type="ECO:0000313" key="1">
    <source>
        <dbReference type="EMBL" id="MBM7588976.1"/>
    </source>
</evidence>
<protein>
    <submittedName>
        <fullName evidence="1">N-dimethylarginine dimethylaminohydrolase</fullName>
    </submittedName>
</protein>
<dbReference type="Gene3D" id="3.75.10.10">
    <property type="entry name" value="L-arginine/glycine Amidinotransferase, Chain A"/>
    <property type="match status" value="1"/>
</dbReference>
<proteinExistence type="predicted"/>
<dbReference type="Proteomes" id="UP000717624">
    <property type="component" value="Unassembled WGS sequence"/>
</dbReference>
<dbReference type="Pfam" id="PF19420">
    <property type="entry name" value="DDAH_eukar"/>
    <property type="match status" value="1"/>
</dbReference>
<gene>
    <name evidence="1" type="ORF">JOD01_000562</name>
</gene>
<dbReference type="SUPFAM" id="SSF55909">
    <property type="entry name" value="Pentein"/>
    <property type="match status" value="1"/>
</dbReference>
<organism evidence="1 2">
    <name type="scientific">Brevibacillus fulvus</name>
    <dbReference type="NCBI Taxonomy" id="1125967"/>
    <lineage>
        <taxon>Bacteria</taxon>
        <taxon>Bacillati</taxon>
        <taxon>Bacillota</taxon>
        <taxon>Bacilli</taxon>
        <taxon>Bacillales</taxon>
        <taxon>Paenibacillaceae</taxon>
        <taxon>Brevibacillus</taxon>
    </lineage>
</organism>
<dbReference type="PANTHER" id="PTHR47271">
    <property type="entry name" value="ARGININE DEIMINASE"/>
    <property type="match status" value="1"/>
</dbReference>
<dbReference type="GO" id="GO:0016990">
    <property type="term" value="F:arginine deiminase activity"/>
    <property type="evidence" value="ECO:0007669"/>
    <property type="project" value="TreeGrafter"/>
</dbReference>
<reference evidence="1" key="1">
    <citation type="submission" date="2021-01" db="EMBL/GenBank/DDBJ databases">
        <title>Genomic Encyclopedia of Type Strains, Phase IV (KMG-IV): sequencing the most valuable type-strain genomes for metagenomic binning, comparative biology and taxonomic classification.</title>
        <authorList>
            <person name="Goeker M."/>
        </authorList>
    </citation>
    <scope>NUCLEOTIDE SEQUENCE</scope>
    <source>
        <strain evidence="1">DSM 25523</strain>
    </source>
</reference>
<dbReference type="PANTHER" id="PTHR47271:SF2">
    <property type="entry name" value="ARGININE DEIMINASE"/>
    <property type="match status" value="1"/>
</dbReference>
<dbReference type="RefSeq" id="WP_204516682.1">
    <property type="nucleotide sequence ID" value="NZ_BAABIN010000009.1"/>
</dbReference>
<accession>A0A939BTZ4</accession>
<keyword evidence="2" id="KW-1185">Reference proteome</keyword>
<evidence type="ECO:0000313" key="2">
    <source>
        <dbReference type="Proteomes" id="UP000717624"/>
    </source>
</evidence>
<dbReference type="AlphaFoldDB" id="A0A939BTZ4"/>